<keyword evidence="6" id="KW-0520">NAD</keyword>
<gene>
    <name evidence="10" type="primary">egsA</name>
    <name evidence="10" type="ORF">Pan44_41170</name>
</gene>
<keyword evidence="11" id="KW-1185">Reference proteome</keyword>
<dbReference type="GO" id="GO:0046872">
    <property type="term" value="F:metal ion binding"/>
    <property type="evidence" value="ECO:0007669"/>
    <property type="project" value="UniProtKB-KW"/>
</dbReference>
<evidence type="ECO:0000256" key="2">
    <source>
        <dbReference type="ARBA" id="ARBA00022516"/>
    </source>
</evidence>
<dbReference type="RefSeq" id="WP_197453505.1">
    <property type="nucleotide sequence ID" value="NZ_CP036271.1"/>
</dbReference>
<dbReference type="InterPro" id="IPR016205">
    <property type="entry name" value="Glycerol_DH"/>
</dbReference>
<dbReference type="InParanoid" id="A0A517SIW9"/>
<dbReference type="GO" id="GO:0008654">
    <property type="term" value="P:phospholipid biosynthetic process"/>
    <property type="evidence" value="ECO:0007669"/>
    <property type="project" value="UniProtKB-KW"/>
</dbReference>
<sequence length="451" mass="48997">MDDDLFIERALESATETRFLLTAAGARHDSAAVFEKQFGTAPAIVITDESTFAAAGRDVVDSFHRNGHPVADPFVFGPDVYAEDRCVQQLQAALTGVEGIPVAVGSGTINDLTKLVAHRLNRPYLAVATAASMDGFTAYGASITDKGSKQTFDCPAPQAVLADLEVIAAAPPGLNASGYADLIAKIAAGADWMIADAAGIEPIRPDVWATVQSRLHHWVSSPAGIRNSDPTALRSLVAGLMMSGFAMQAARSSRPASGAEHQFSHLWDMQHHTHNGVAPSHGFKVGIGTLASIGLYDELIRRDLTSRSVDDLMQRWPTAEQLESKIRDLFEPGELAEKAVEETRAKYASRSQLREQMNRLHAAWPELKQRLQQQLIPFSRLRDMLAEAGAAFEPEQIGISRTRLRLSYEQAFYIRRRFTVLDLAMLSGEGEAAMDELFSHTGCWAAGAGRS</sequence>
<dbReference type="PANTHER" id="PTHR43616:SF5">
    <property type="entry name" value="GLYCEROL DEHYDROGENASE 1"/>
    <property type="match status" value="1"/>
</dbReference>
<keyword evidence="8" id="KW-0594">Phospholipid biosynthesis</keyword>
<evidence type="ECO:0000256" key="3">
    <source>
        <dbReference type="ARBA" id="ARBA00022723"/>
    </source>
</evidence>
<keyword evidence="2" id="KW-0444">Lipid biosynthesis</keyword>
<evidence type="ECO:0000256" key="4">
    <source>
        <dbReference type="ARBA" id="ARBA00022857"/>
    </source>
</evidence>
<proteinExistence type="predicted"/>
<dbReference type="EMBL" id="CP036271">
    <property type="protein sequence ID" value="QDT56067.1"/>
    <property type="molecule type" value="Genomic_DNA"/>
</dbReference>
<dbReference type="KEGG" id="ccos:Pan44_41170"/>
<evidence type="ECO:0000256" key="9">
    <source>
        <dbReference type="ARBA" id="ARBA00023264"/>
    </source>
</evidence>
<keyword evidence="9" id="KW-1208">Phospholipid metabolism</keyword>
<evidence type="ECO:0000313" key="11">
    <source>
        <dbReference type="Proteomes" id="UP000315700"/>
    </source>
</evidence>
<protein>
    <submittedName>
        <fullName evidence="10">Glycerol-1-phosphate dehydrogenase [NAD(P)+]</fullName>
        <ecNumber evidence="10">1.1.1.261</ecNumber>
    </submittedName>
</protein>
<dbReference type="PANTHER" id="PTHR43616">
    <property type="entry name" value="GLYCEROL DEHYDROGENASE"/>
    <property type="match status" value="1"/>
</dbReference>
<evidence type="ECO:0000256" key="6">
    <source>
        <dbReference type="ARBA" id="ARBA00023027"/>
    </source>
</evidence>
<accession>A0A517SIW9</accession>
<evidence type="ECO:0000313" key="10">
    <source>
        <dbReference type="EMBL" id="QDT56067.1"/>
    </source>
</evidence>
<dbReference type="EC" id="1.1.1.261" evidence="10"/>
<dbReference type="InterPro" id="IPR032837">
    <property type="entry name" value="G1PDH"/>
</dbReference>
<dbReference type="Gene3D" id="3.40.50.1970">
    <property type="match status" value="1"/>
</dbReference>
<dbReference type="Pfam" id="PF13685">
    <property type="entry name" value="Fe-ADH_2"/>
    <property type="match status" value="1"/>
</dbReference>
<dbReference type="GO" id="GO:0050492">
    <property type="term" value="F:glycerol-1-phosphate dehydrogenase [NAD(P)+] activity"/>
    <property type="evidence" value="ECO:0007669"/>
    <property type="project" value="UniProtKB-EC"/>
</dbReference>
<name>A0A517SIW9_9PLAN</name>
<keyword evidence="5 10" id="KW-0560">Oxidoreductase</keyword>
<evidence type="ECO:0000256" key="1">
    <source>
        <dbReference type="ARBA" id="ARBA00022490"/>
    </source>
</evidence>
<keyword evidence="3" id="KW-0479">Metal-binding</keyword>
<dbReference type="AlphaFoldDB" id="A0A517SIW9"/>
<dbReference type="SUPFAM" id="SSF56796">
    <property type="entry name" value="Dehydroquinate synthase-like"/>
    <property type="match status" value="1"/>
</dbReference>
<keyword evidence="7" id="KW-0443">Lipid metabolism</keyword>
<reference evidence="10 11" key="1">
    <citation type="submission" date="2019-02" db="EMBL/GenBank/DDBJ databases">
        <title>Deep-cultivation of Planctomycetes and their phenomic and genomic characterization uncovers novel biology.</title>
        <authorList>
            <person name="Wiegand S."/>
            <person name="Jogler M."/>
            <person name="Boedeker C."/>
            <person name="Pinto D."/>
            <person name="Vollmers J."/>
            <person name="Rivas-Marin E."/>
            <person name="Kohn T."/>
            <person name="Peeters S.H."/>
            <person name="Heuer A."/>
            <person name="Rast P."/>
            <person name="Oberbeckmann S."/>
            <person name="Bunk B."/>
            <person name="Jeske O."/>
            <person name="Meyerdierks A."/>
            <person name="Storesund J.E."/>
            <person name="Kallscheuer N."/>
            <person name="Luecker S."/>
            <person name="Lage O.M."/>
            <person name="Pohl T."/>
            <person name="Merkel B.J."/>
            <person name="Hornburger P."/>
            <person name="Mueller R.-W."/>
            <person name="Bruemmer F."/>
            <person name="Labrenz M."/>
            <person name="Spormann A.M."/>
            <person name="Op den Camp H."/>
            <person name="Overmann J."/>
            <person name="Amann R."/>
            <person name="Jetten M.S.M."/>
            <person name="Mascher T."/>
            <person name="Medema M.H."/>
            <person name="Devos D.P."/>
            <person name="Kaster A.-K."/>
            <person name="Ovreas L."/>
            <person name="Rohde M."/>
            <person name="Galperin M.Y."/>
            <person name="Jogler C."/>
        </authorList>
    </citation>
    <scope>NUCLEOTIDE SEQUENCE [LARGE SCALE GENOMIC DNA]</scope>
    <source>
        <strain evidence="10 11">Pan44</strain>
    </source>
</reference>
<organism evidence="10 11">
    <name type="scientific">Caulifigura coniformis</name>
    <dbReference type="NCBI Taxonomy" id="2527983"/>
    <lineage>
        <taxon>Bacteria</taxon>
        <taxon>Pseudomonadati</taxon>
        <taxon>Planctomycetota</taxon>
        <taxon>Planctomycetia</taxon>
        <taxon>Planctomycetales</taxon>
        <taxon>Planctomycetaceae</taxon>
        <taxon>Caulifigura</taxon>
    </lineage>
</organism>
<dbReference type="Proteomes" id="UP000315700">
    <property type="component" value="Chromosome"/>
</dbReference>
<dbReference type="Gene3D" id="1.20.1090.10">
    <property type="entry name" value="Dehydroquinate synthase-like - alpha domain"/>
    <property type="match status" value="1"/>
</dbReference>
<dbReference type="CDD" id="cd08175">
    <property type="entry name" value="G1PDH"/>
    <property type="match status" value="1"/>
</dbReference>
<keyword evidence="4" id="KW-0521">NADP</keyword>
<evidence type="ECO:0000256" key="8">
    <source>
        <dbReference type="ARBA" id="ARBA00023209"/>
    </source>
</evidence>
<evidence type="ECO:0000256" key="5">
    <source>
        <dbReference type="ARBA" id="ARBA00023002"/>
    </source>
</evidence>
<keyword evidence="1" id="KW-0963">Cytoplasm</keyword>
<evidence type="ECO:0000256" key="7">
    <source>
        <dbReference type="ARBA" id="ARBA00023098"/>
    </source>
</evidence>